<dbReference type="InterPro" id="IPR000209">
    <property type="entry name" value="Peptidase_S8/S53_dom"/>
</dbReference>
<feature type="compositionally biased region" description="Polar residues" evidence="1">
    <location>
        <begin position="212"/>
        <end position="226"/>
    </location>
</feature>
<evidence type="ECO:0000313" key="3">
    <source>
        <dbReference type="EMBL" id="MBB4882050.1"/>
    </source>
</evidence>
<dbReference type="GO" id="GO:0004252">
    <property type="term" value="F:serine-type endopeptidase activity"/>
    <property type="evidence" value="ECO:0007669"/>
    <property type="project" value="InterPro"/>
</dbReference>
<dbReference type="OrthoDB" id="5177045at2"/>
<dbReference type="RefSeq" id="WP_135029752.1">
    <property type="nucleotide sequence ID" value="NZ_BMLA01000003.1"/>
</dbReference>
<keyword evidence="4" id="KW-1185">Reference proteome</keyword>
<dbReference type="Proteomes" id="UP000560081">
    <property type="component" value="Unassembled WGS sequence"/>
</dbReference>
<reference evidence="3 4" key="1">
    <citation type="submission" date="2020-08" db="EMBL/GenBank/DDBJ databases">
        <title>Sequencing the genomes of 1000 actinobacteria strains.</title>
        <authorList>
            <person name="Klenk H.-P."/>
        </authorList>
    </citation>
    <scope>NUCLEOTIDE SEQUENCE [LARGE SCALE GENOMIC DNA]</scope>
    <source>
        <strain evidence="3 4">DSM 19079</strain>
    </source>
</reference>
<dbReference type="Pfam" id="PF00082">
    <property type="entry name" value="Peptidase_S8"/>
    <property type="match status" value="1"/>
</dbReference>
<evidence type="ECO:0000256" key="1">
    <source>
        <dbReference type="SAM" id="MobiDB-lite"/>
    </source>
</evidence>
<comment type="caution">
    <text evidence="3">The sequence shown here is derived from an EMBL/GenBank/DDBJ whole genome shotgun (WGS) entry which is preliminary data.</text>
</comment>
<name>A0A4Y8X236_9MICC</name>
<accession>A0A4Y8X236</accession>
<feature type="region of interest" description="Disordered" evidence="1">
    <location>
        <begin position="209"/>
        <end position="232"/>
    </location>
</feature>
<dbReference type="AlphaFoldDB" id="A0A4Y8X236"/>
<feature type="domain" description="Peptidase S8/S53" evidence="2">
    <location>
        <begin position="121"/>
        <end position="174"/>
    </location>
</feature>
<dbReference type="Gene3D" id="3.40.50.200">
    <property type="entry name" value="Peptidase S8/S53 domain"/>
    <property type="match status" value="1"/>
</dbReference>
<dbReference type="EMBL" id="JACHMC010000001">
    <property type="protein sequence ID" value="MBB4882050.1"/>
    <property type="molecule type" value="Genomic_DNA"/>
</dbReference>
<dbReference type="GO" id="GO:0006508">
    <property type="term" value="P:proteolysis"/>
    <property type="evidence" value="ECO:0007669"/>
    <property type="project" value="InterPro"/>
</dbReference>
<proteinExistence type="predicted"/>
<evidence type="ECO:0000313" key="4">
    <source>
        <dbReference type="Proteomes" id="UP000560081"/>
    </source>
</evidence>
<gene>
    <name evidence="3" type="ORF">BJ976_000401</name>
</gene>
<evidence type="ECO:0000259" key="2">
    <source>
        <dbReference type="Pfam" id="PF00082"/>
    </source>
</evidence>
<protein>
    <recommendedName>
        <fullName evidence="2">Peptidase S8/S53 domain-containing protein</fullName>
    </recommendedName>
</protein>
<dbReference type="SUPFAM" id="SSF52743">
    <property type="entry name" value="Subtilisin-like"/>
    <property type="match status" value="1"/>
</dbReference>
<organism evidence="3 4">
    <name type="scientific">Micrococcus flavus</name>
    <dbReference type="NCBI Taxonomy" id="384602"/>
    <lineage>
        <taxon>Bacteria</taxon>
        <taxon>Bacillati</taxon>
        <taxon>Actinomycetota</taxon>
        <taxon>Actinomycetes</taxon>
        <taxon>Micrococcales</taxon>
        <taxon>Micrococcaceae</taxon>
        <taxon>Micrococcus</taxon>
    </lineage>
</organism>
<dbReference type="InterPro" id="IPR036852">
    <property type="entry name" value="Peptidase_S8/S53_dom_sf"/>
</dbReference>
<sequence length="232" mass="23967">MGSLVVAGCASTADGDGELTVGVIDGFVQPAGSVNCVEFHQHAATLGREESPHARRTLETMRPGLEAVCSARDGAVTVHHHGIAISDTLEAEAFDAALRVLESRGTDLLILPLTFDVPTDSAADTIARMHRSGTVVLAAAGNRPGLSSGFPASMPETISVGAADQHGDPRWYSPVTGVDVLVDVPDGEPGEGGTSSATAQAARILLERVSRGSDTTGAAHQLQTSHPYERTP</sequence>